<dbReference type="Pfam" id="PF00528">
    <property type="entry name" value="BPD_transp_1"/>
    <property type="match status" value="1"/>
</dbReference>
<evidence type="ECO:0000256" key="1">
    <source>
        <dbReference type="ARBA" id="ARBA00004651"/>
    </source>
</evidence>
<gene>
    <name evidence="9" type="ORF">SAMN06295933_3617</name>
</gene>
<keyword evidence="4 7" id="KW-0812">Transmembrane</keyword>
<dbReference type="PANTHER" id="PTHR30151:SF38">
    <property type="entry name" value="ALIPHATIC SULFONATES TRANSPORT PERMEASE PROTEIN SSUC-RELATED"/>
    <property type="match status" value="1"/>
</dbReference>
<evidence type="ECO:0000256" key="6">
    <source>
        <dbReference type="ARBA" id="ARBA00023136"/>
    </source>
</evidence>
<dbReference type="GO" id="GO:0005886">
    <property type="term" value="C:plasma membrane"/>
    <property type="evidence" value="ECO:0007669"/>
    <property type="project" value="UniProtKB-SubCell"/>
</dbReference>
<evidence type="ECO:0000259" key="8">
    <source>
        <dbReference type="PROSITE" id="PS50928"/>
    </source>
</evidence>
<sequence length="254" mass="27815">MRIIKSLIIPLIFFTFWCIGSALGSFNEFLLPSPLKVYAAGLELLQNGVLLPNIYTSLCRVLIGFFITVAFAFPLGILVGLNRRAQELLIAPLDFLRHIPPLALTPLLILWCGIGEASKLSVIILATFFPIFLNTVNGVSHCDSKLIEVGKVMGFSHTAIIGRIILPASMPSIMTGLRLGLGFSWRALIGAELLAAASGLGYMIIDAEQFSRTDIVIVGILSIGILGYAMDLAFLWISKRIMPWQKEFTTNANY</sequence>
<evidence type="ECO:0000256" key="4">
    <source>
        <dbReference type="ARBA" id="ARBA00022692"/>
    </source>
</evidence>
<dbReference type="CDD" id="cd06261">
    <property type="entry name" value="TM_PBP2"/>
    <property type="match status" value="1"/>
</dbReference>
<dbReference type="SUPFAM" id="SSF161098">
    <property type="entry name" value="MetI-like"/>
    <property type="match status" value="1"/>
</dbReference>
<feature type="transmembrane region" description="Helical" evidence="7">
    <location>
        <begin position="102"/>
        <end position="132"/>
    </location>
</feature>
<feature type="transmembrane region" description="Helical" evidence="7">
    <location>
        <begin position="185"/>
        <end position="205"/>
    </location>
</feature>
<evidence type="ECO:0000256" key="2">
    <source>
        <dbReference type="ARBA" id="ARBA00022448"/>
    </source>
</evidence>
<evidence type="ECO:0000313" key="9">
    <source>
        <dbReference type="EMBL" id="SMF44850.1"/>
    </source>
</evidence>
<feature type="transmembrane region" description="Helical" evidence="7">
    <location>
        <begin position="217"/>
        <end position="237"/>
    </location>
</feature>
<organism evidence="9 10">
    <name type="scientific">Desulfovibrio gilichinskyi</name>
    <dbReference type="NCBI Taxonomy" id="1519643"/>
    <lineage>
        <taxon>Bacteria</taxon>
        <taxon>Pseudomonadati</taxon>
        <taxon>Thermodesulfobacteriota</taxon>
        <taxon>Desulfovibrionia</taxon>
        <taxon>Desulfovibrionales</taxon>
        <taxon>Desulfovibrionaceae</taxon>
        <taxon>Desulfovibrio</taxon>
    </lineage>
</organism>
<dbReference type="OrthoDB" id="5322475at2"/>
<dbReference type="AlphaFoldDB" id="A0A1X7F379"/>
<feature type="transmembrane region" description="Helical" evidence="7">
    <location>
        <begin position="152"/>
        <end position="173"/>
    </location>
</feature>
<evidence type="ECO:0000313" key="10">
    <source>
        <dbReference type="Proteomes" id="UP000192906"/>
    </source>
</evidence>
<name>A0A1X7F379_9BACT</name>
<reference evidence="10" key="1">
    <citation type="submission" date="2017-04" db="EMBL/GenBank/DDBJ databases">
        <authorList>
            <person name="Varghese N."/>
            <person name="Submissions S."/>
        </authorList>
    </citation>
    <scope>NUCLEOTIDE SEQUENCE [LARGE SCALE GENOMIC DNA]</scope>
    <source>
        <strain evidence="10">K3S</strain>
    </source>
</reference>
<dbReference type="PROSITE" id="PS50928">
    <property type="entry name" value="ABC_TM1"/>
    <property type="match status" value="1"/>
</dbReference>
<dbReference type="FunFam" id="1.10.3720.10:FF:000003">
    <property type="entry name" value="Aliphatic sulfonate ABC transporter permease"/>
    <property type="match status" value="1"/>
</dbReference>
<keyword evidence="2 7" id="KW-0813">Transport</keyword>
<dbReference type="Gene3D" id="1.10.3720.10">
    <property type="entry name" value="MetI-like"/>
    <property type="match status" value="1"/>
</dbReference>
<protein>
    <submittedName>
        <fullName evidence="9">Sulfonate transport system permease protein</fullName>
    </submittedName>
</protein>
<evidence type="ECO:0000256" key="7">
    <source>
        <dbReference type="RuleBase" id="RU363032"/>
    </source>
</evidence>
<keyword evidence="3" id="KW-1003">Cell membrane</keyword>
<keyword evidence="5 7" id="KW-1133">Transmembrane helix</keyword>
<comment type="subcellular location">
    <subcellularLocation>
        <location evidence="1 7">Cell membrane</location>
        <topology evidence="1 7">Multi-pass membrane protein</topology>
    </subcellularLocation>
</comment>
<keyword evidence="6 7" id="KW-0472">Membrane</keyword>
<dbReference type="GO" id="GO:0042918">
    <property type="term" value="P:alkanesulfonate transmembrane transport"/>
    <property type="evidence" value="ECO:0007669"/>
    <property type="project" value="UniProtKB-ARBA"/>
</dbReference>
<evidence type="ECO:0000256" key="5">
    <source>
        <dbReference type="ARBA" id="ARBA00022989"/>
    </source>
</evidence>
<feature type="domain" description="ABC transmembrane type-1" evidence="8">
    <location>
        <begin position="54"/>
        <end position="234"/>
    </location>
</feature>
<accession>A0A1X7F379</accession>
<keyword evidence="10" id="KW-1185">Reference proteome</keyword>
<dbReference type="EMBL" id="FWZU01000010">
    <property type="protein sequence ID" value="SMF44850.1"/>
    <property type="molecule type" value="Genomic_DNA"/>
</dbReference>
<dbReference type="Proteomes" id="UP000192906">
    <property type="component" value="Unassembled WGS sequence"/>
</dbReference>
<dbReference type="InterPro" id="IPR000515">
    <property type="entry name" value="MetI-like"/>
</dbReference>
<dbReference type="PANTHER" id="PTHR30151">
    <property type="entry name" value="ALKANE SULFONATE ABC TRANSPORTER-RELATED, MEMBRANE SUBUNIT"/>
    <property type="match status" value="1"/>
</dbReference>
<proteinExistence type="inferred from homology"/>
<dbReference type="InterPro" id="IPR035906">
    <property type="entry name" value="MetI-like_sf"/>
</dbReference>
<dbReference type="RefSeq" id="WP_085104817.1">
    <property type="nucleotide sequence ID" value="NZ_FWZU01000010.1"/>
</dbReference>
<evidence type="ECO:0000256" key="3">
    <source>
        <dbReference type="ARBA" id="ARBA00022475"/>
    </source>
</evidence>
<dbReference type="STRING" id="1519643.SAMN06295933_3617"/>
<comment type="similarity">
    <text evidence="7">Belongs to the binding-protein-dependent transport system permease family.</text>
</comment>
<feature type="transmembrane region" description="Helical" evidence="7">
    <location>
        <begin position="61"/>
        <end position="81"/>
    </location>
</feature>